<organism evidence="6 7">
    <name type="scientific">Pullulanibacillus camelliae</name>
    <dbReference type="NCBI Taxonomy" id="1707096"/>
    <lineage>
        <taxon>Bacteria</taxon>
        <taxon>Bacillati</taxon>
        <taxon>Bacillota</taxon>
        <taxon>Bacilli</taxon>
        <taxon>Bacillales</taxon>
        <taxon>Sporolactobacillaceae</taxon>
        <taxon>Pullulanibacillus</taxon>
    </lineage>
</organism>
<dbReference type="AlphaFoldDB" id="A0A8J2YBU4"/>
<keyword evidence="3 4" id="KW-0862">Zinc</keyword>
<evidence type="ECO:0000256" key="3">
    <source>
        <dbReference type="ARBA" id="ARBA00022833"/>
    </source>
</evidence>
<dbReference type="InterPro" id="IPR006640">
    <property type="entry name" value="SprT-like_domain"/>
</dbReference>
<evidence type="ECO:0000256" key="1">
    <source>
        <dbReference type="ARBA" id="ARBA00022490"/>
    </source>
</evidence>
<evidence type="ECO:0000313" key="7">
    <source>
        <dbReference type="Proteomes" id="UP000628775"/>
    </source>
</evidence>
<proteinExistence type="inferred from homology"/>
<comment type="caution">
    <text evidence="6">The sequence shown here is derived from an EMBL/GenBank/DDBJ whole genome shotgun (WGS) entry which is preliminary data.</text>
</comment>
<dbReference type="NCBIfam" id="NF003339">
    <property type="entry name" value="PRK04351.1"/>
    <property type="match status" value="1"/>
</dbReference>
<accession>A0A8J2YBU4</accession>
<dbReference type="InterPro" id="IPR023524">
    <property type="entry name" value="Uncharacterised_SprT-like"/>
</dbReference>
<dbReference type="RefSeq" id="WP_188690452.1">
    <property type="nucleotide sequence ID" value="NZ_BMIR01000003.1"/>
</dbReference>
<dbReference type="SMART" id="SM00731">
    <property type="entry name" value="SprT"/>
    <property type="match status" value="1"/>
</dbReference>
<dbReference type="Proteomes" id="UP000628775">
    <property type="component" value="Unassembled WGS sequence"/>
</dbReference>
<dbReference type="HAMAP" id="MF_00745">
    <property type="entry name" value="SprT_like"/>
    <property type="match status" value="1"/>
</dbReference>
<dbReference type="GO" id="GO:0005737">
    <property type="term" value="C:cytoplasm"/>
    <property type="evidence" value="ECO:0007669"/>
    <property type="project" value="UniProtKB-SubCell"/>
</dbReference>
<evidence type="ECO:0000256" key="4">
    <source>
        <dbReference type="HAMAP-Rule" id="MF_00745"/>
    </source>
</evidence>
<comment type="similarity">
    <text evidence="4">Belongs to the SprT family.</text>
</comment>
<feature type="binding site" evidence="4">
    <location>
        <position position="71"/>
    </location>
    <ligand>
        <name>Zn(2+)</name>
        <dbReference type="ChEBI" id="CHEBI:29105"/>
    </ligand>
</feature>
<comment type="subcellular location">
    <subcellularLocation>
        <location evidence="4">Cytoplasm</location>
    </subcellularLocation>
</comment>
<feature type="domain" description="SprT-like" evidence="5">
    <location>
        <begin position="4"/>
        <end position="149"/>
    </location>
</feature>
<keyword evidence="7" id="KW-1185">Reference proteome</keyword>
<sequence>MEQHELQELVERISLESFNKPFRHQAVFNNRLRTTGGRYLLSSHNLEFNPKQYEAFGLEELIKIIKHELVHYHLHLEGRGYRHQDEDFKQLLAAVGGSRYCQTIPGTRNRQHRVYEYQCTSCKAVFVRKRKMDTKRYVCGACRGKIKWIKTTKLYS</sequence>
<keyword evidence="2 4" id="KW-0479">Metal-binding</keyword>
<keyword evidence="1 4" id="KW-0963">Cytoplasm</keyword>
<dbReference type="Pfam" id="PF17283">
    <property type="entry name" value="Zn_ribbon_SprT"/>
    <property type="match status" value="1"/>
</dbReference>
<reference evidence="6" key="1">
    <citation type="journal article" date="2014" name="Int. J. Syst. Evol. Microbiol.">
        <title>Complete genome sequence of Corynebacterium casei LMG S-19264T (=DSM 44701T), isolated from a smear-ripened cheese.</title>
        <authorList>
            <consortium name="US DOE Joint Genome Institute (JGI-PGF)"/>
            <person name="Walter F."/>
            <person name="Albersmeier A."/>
            <person name="Kalinowski J."/>
            <person name="Ruckert C."/>
        </authorList>
    </citation>
    <scope>NUCLEOTIDE SEQUENCE</scope>
    <source>
        <strain evidence="6">CGMCC 1.15371</strain>
    </source>
</reference>
<evidence type="ECO:0000313" key="6">
    <source>
        <dbReference type="EMBL" id="GGE34495.1"/>
    </source>
</evidence>
<comment type="cofactor">
    <cofactor evidence="4">
        <name>Zn(2+)</name>
        <dbReference type="ChEBI" id="CHEBI:29105"/>
    </cofactor>
    <text evidence="4">Binds 1 zinc ion.</text>
</comment>
<reference evidence="6" key="2">
    <citation type="submission" date="2020-09" db="EMBL/GenBank/DDBJ databases">
        <authorList>
            <person name="Sun Q."/>
            <person name="Zhou Y."/>
        </authorList>
    </citation>
    <scope>NUCLEOTIDE SEQUENCE</scope>
    <source>
        <strain evidence="6">CGMCC 1.15371</strain>
    </source>
</reference>
<evidence type="ECO:0000256" key="2">
    <source>
        <dbReference type="ARBA" id="ARBA00022723"/>
    </source>
</evidence>
<gene>
    <name evidence="6" type="ORF">GCM10011391_11480</name>
</gene>
<dbReference type="GO" id="GO:0006950">
    <property type="term" value="P:response to stress"/>
    <property type="evidence" value="ECO:0007669"/>
    <property type="project" value="UniProtKB-ARBA"/>
</dbReference>
<feature type="active site" evidence="4">
    <location>
        <position position="68"/>
    </location>
</feature>
<dbReference type="InterPro" id="IPR035240">
    <property type="entry name" value="SprT_Zn_ribbon"/>
</dbReference>
<protein>
    <recommendedName>
        <fullName evidence="4">Protein SprT-like</fullName>
    </recommendedName>
</protein>
<evidence type="ECO:0000259" key="5">
    <source>
        <dbReference type="SMART" id="SM00731"/>
    </source>
</evidence>
<dbReference type="GO" id="GO:0008270">
    <property type="term" value="F:zinc ion binding"/>
    <property type="evidence" value="ECO:0007669"/>
    <property type="project" value="UniProtKB-UniRule"/>
</dbReference>
<feature type="binding site" evidence="4">
    <location>
        <position position="67"/>
    </location>
    <ligand>
        <name>Zn(2+)</name>
        <dbReference type="ChEBI" id="CHEBI:29105"/>
    </ligand>
</feature>
<dbReference type="EMBL" id="BMIR01000003">
    <property type="protein sequence ID" value="GGE34495.1"/>
    <property type="molecule type" value="Genomic_DNA"/>
</dbReference>
<name>A0A8J2YBU4_9BACL</name>
<dbReference type="Pfam" id="PF10263">
    <property type="entry name" value="SprT-like"/>
    <property type="match status" value="1"/>
</dbReference>